<dbReference type="OrthoDB" id="8611435at2"/>
<evidence type="ECO:0000313" key="3">
    <source>
        <dbReference type="Proteomes" id="UP000030960"/>
    </source>
</evidence>
<organism evidence="2 3">
    <name type="scientific">Mameliella alba</name>
    <dbReference type="NCBI Taxonomy" id="561184"/>
    <lineage>
        <taxon>Bacteria</taxon>
        <taxon>Pseudomonadati</taxon>
        <taxon>Pseudomonadota</taxon>
        <taxon>Alphaproteobacteria</taxon>
        <taxon>Rhodobacterales</taxon>
        <taxon>Roseobacteraceae</taxon>
        <taxon>Mameliella</taxon>
    </lineage>
</organism>
<dbReference type="RefSeq" id="WP_043142523.1">
    <property type="nucleotide sequence ID" value="NZ_JSUQ01000010.1"/>
</dbReference>
<dbReference type="Proteomes" id="UP000030960">
    <property type="component" value="Unassembled WGS sequence"/>
</dbReference>
<keyword evidence="2" id="KW-0449">Lipoprotein</keyword>
<dbReference type="InterPro" id="IPR029045">
    <property type="entry name" value="ClpP/crotonase-like_dom_sf"/>
</dbReference>
<sequence>MPATRHFLRLTALLALALLACTLSPAARAATVAVGSTPCTFTLDGQITGGEYETLVEFRGEEYSWLAAGFDIDPVLCLNSEGGSLTEGIKVARFVYDQGVQTRIGDGARCYSICAIIFMMGNKHAGPTSIEENRILHVGGDLAFHSPSITIDDGGQYSSDQIKRAYTLGIESILSLVELANSPRVFEAGAMMHPDLIGNLLATPGTELFHLRTIEQALIWDIGLEGLDGPLPQMAVQRQMACETGLLRGFRQPSRIYDGHGGGSIKVMSETVFDLAPLPDTDTDRILWDYDAADGQDTVYGFRYSALPMECRVRIDGNRVEVCGYDSNYRITVGDCEDDIFVTLPPYARYHPVSEIKAISTSGLQADALRSARCTLRDTSGAVLRDAPCTQAVDLVDNPDRDTSLHRLYWPGGAPTRVEIAVHQVYEDGPDIYRVDGALAEPYGDDNTCLLIPGRAEILCVTGG</sequence>
<dbReference type="AlphaFoldDB" id="A0A0B3S1F2"/>
<dbReference type="SUPFAM" id="SSF52096">
    <property type="entry name" value="ClpP/crotonase"/>
    <property type="match status" value="1"/>
</dbReference>
<reference evidence="2 3" key="1">
    <citation type="submission" date="2014-10" db="EMBL/GenBank/DDBJ databases">
        <title>Genome sequence of Ponticoccus sp. strain UMTAT08 isolated from clonal culture of toxic dinoflagellate Alexandrium tamiyavanichii.</title>
        <authorList>
            <person name="Gan H.Y."/>
            <person name="Muhd D.-D."/>
            <person name="Mohd Noor M.E."/>
            <person name="Yeong Y.S."/>
            <person name="Usup G."/>
        </authorList>
    </citation>
    <scope>NUCLEOTIDE SEQUENCE [LARGE SCALE GENOMIC DNA]</scope>
    <source>
        <strain evidence="2 3">UMTAT08</strain>
    </source>
</reference>
<gene>
    <name evidence="2" type="ORF">OA50_02825</name>
</gene>
<keyword evidence="1" id="KW-0732">Signal</keyword>
<accession>A0A0B3S1F2</accession>
<comment type="caution">
    <text evidence="2">The sequence shown here is derived from an EMBL/GenBank/DDBJ whole genome shotgun (WGS) entry which is preliminary data.</text>
</comment>
<dbReference type="PROSITE" id="PS51318">
    <property type="entry name" value="TAT"/>
    <property type="match status" value="1"/>
</dbReference>
<evidence type="ECO:0000256" key="1">
    <source>
        <dbReference type="SAM" id="SignalP"/>
    </source>
</evidence>
<proteinExistence type="predicted"/>
<dbReference type="InterPro" id="IPR006311">
    <property type="entry name" value="TAT_signal"/>
</dbReference>
<dbReference type="PROSITE" id="PS51257">
    <property type="entry name" value="PROKAR_LIPOPROTEIN"/>
    <property type="match status" value="1"/>
</dbReference>
<feature type="chain" id="PRO_5002098805" evidence="1">
    <location>
        <begin position="30"/>
        <end position="464"/>
    </location>
</feature>
<evidence type="ECO:0000313" key="2">
    <source>
        <dbReference type="EMBL" id="KHQ52788.1"/>
    </source>
</evidence>
<protein>
    <submittedName>
        <fullName evidence="2">Putative Lipoprotein</fullName>
    </submittedName>
</protein>
<dbReference type="EMBL" id="JSUQ01000010">
    <property type="protein sequence ID" value="KHQ52788.1"/>
    <property type="molecule type" value="Genomic_DNA"/>
</dbReference>
<name>A0A0B3S1F2_9RHOB</name>
<keyword evidence="3" id="KW-1185">Reference proteome</keyword>
<feature type="signal peptide" evidence="1">
    <location>
        <begin position="1"/>
        <end position="29"/>
    </location>
</feature>
<dbReference type="STRING" id="561184.SAMN05216376_10825"/>